<dbReference type="Pfam" id="PF00672">
    <property type="entry name" value="HAMP"/>
    <property type="match status" value="2"/>
</dbReference>
<gene>
    <name evidence="5" type="ORF">ADK75_34275</name>
</gene>
<feature type="transmembrane region" description="Helical" evidence="3">
    <location>
        <begin position="385"/>
        <end position="405"/>
    </location>
</feature>
<reference evidence="6" key="1">
    <citation type="submission" date="2015-07" db="EMBL/GenBank/DDBJ databases">
        <authorList>
            <consortium name="Consortium for Microbial Forensics and Genomics (microFORGE)"/>
            <person name="Knight B.M."/>
            <person name="Roberts D.P."/>
            <person name="Lin D."/>
            <person name="Hari K."/>
            <person name="Fletcher J."/>
            <person name="Melcher U."/>
            <person name="Blagden T."/>
            <person name="Winegar R.A."/>
        </authorList>
    </citation>
    <scope>NUCLEOTIDE SEQUENCE [LARGE SCALE GENOMIC DNA]</scope>
    <source>
        <strain evidence="6">NRRL B-1447</strain>
    </source>
</reference>
<sequence>MPVLGGVRPPIALLLIASVSLAVFAAWGLFRFDSRDISPSALTSERYVAQDSALAFTSSINGSAADLNDVTTAFSRGNPVQPDAVLDHMVTTYHGWRGVGIVDAGSGRLIAQRGENLPLQSLSQPQESRTAGPVTSVVRLATGEARLLSYSVLTWPNHAQWLVITSGTVRLPRSETDTHAMALLDSKGAVIASEGFERVKGFDVQQQFASRGQAIAARAGQRVQSGEAAKGRFRGASGSIPGDPKDSRHFLIGYASLSGAPEGSTAASMALTIATVAEAAQEPQDAVDAAASSRLITGGGLLGLGLLTAGLLLIGIQRPLLRLFIQSRRISQGDLARRVSVPKSGEAARLGRALEQLRLQLLGRAADGEQSRSLRHRRRGIGMRSLLLCAAAILVLWSAPLLLILNHVGDSAAIPQAVVNGQQDRTNSLADRIRRSLSEDRADLSAAARQMNNKTSGQEMQNILDAALARHPYYRSLHVQDAQGKVVAKAGESDRLRTAGGQGSGELEIIERNNRPAIVETVAVEGIPDARIVGELHIDFLNALLKRPGLGQVRLVDDRLRVIGSNAGYLAFEKLPNRDLDGLATVVGRPTELRAKSAIQRSGDRVSIAAAAPVSISSTKPLNWTVVSWQPADELDIPEYRLQNRTVLAGLLGLTVVAGCLGWVHIVVVRPLRQLASHAENLAAGDRRTVLYPVHHDEVGAITRSLELIRQQLQAQDQSMRVAVDSPEQLVQAAPAGRN</sequence>
<feature type="domain" description="HAMP" evidence="4">
    <location>
        <begin position="666"/>
        <end position="718"/>
    </location>
</feature>
<dbReference type="PANTHER" id="PTHR32089">
    <property type="entry name" value="METHYL-ACCEPTING CHEMOTAXIS PROTEIN MCPB"/>
    <property type="match status" value="1"/>
</dbReference>
<organism evidence="5 6">
    <name type="scientific">Streptomyces virginiae</name>
    <name type="common">Streptomyces cinnamonensis</name>
    <dbReference type="NCBI Taxonomy" id="1961"/>
    <lineage>
        <taxon>Bacteria</taxon>
        <taxon>Bacillati</taxon>
        <taxon>Actinomycetota</taxon>
        <taxon>Actinomycetes</taxon>
        <taxon>Kitasatosporales</taxon>
        <taxon>Streptomycetaceae</taxon>
        <taxon>Streptomyces</taxon>
    </lineage>
</organism>
<dbReference type="GO" id="GO:0016020">
    <property type="term" value="C:membrane"/>
    <property type="evidence" value="ECO:0007669"/>
    <property type="project" value="InterPro"/>
</dbReference>
<keyword evidence="1 3" id="KW-0812">Transmembrane</keyword>
<protein>
    <recommendedName>
        <fullName evidence="4">HAMP domain-containing protein</fullName>
    </recommendedName>
</protein>
<evidence type="ECO:0000313" key="5">
    <source>
        <dbReference type="EMBL" id="KOG44792.1"/>
    </source>
</evidence>
<dbReference type="PATRIC" id="fig|1961.12.peg.7560"/>
<name>A0A0L8M2Y5_STRVG</name>
<dbReference type="CDD" id="cd06225">
    <property type="entry name" value="HAMP"/>
    <property type="match status" value="2"/>
</dbReference>
<proteinExistence type="predicted"/>
<keyword evidence="3" id="KW-0472">Membrane</keyword>
<dbReference type="GO" id="GO:0007165">
    <property type="term" value="P:signal transduction"/>
    <property type="evidence" value="ECO:0007669"/>
    <property type="project" value="InterPro"/>
</dbReference>
<dbReference type="AlphaFoldDB" id="A0A0L8M2Y5"/>
<dbReference type="EMBL" id="LGUV01000378">
    <property type="protein sequence ID" value="KOG44792.1"/>
    <property type="molecule type" value="Genomic_DNA"/>
</dbReference>
<dbReference type="SMART" id="SM00304">
    <property type="entry name" value="HAMP"/>
    <property type="match status" value="2"/>
</dbReference>
<evidence type="ECO:0000313" key="6">
    <source>
        <dbReference type="Proteomes" id="UP000037084"/>
    </source>
</evidence>
<evidence type="ECO:0000256" key="1">
    <source>
        <dbReference type="ARBA" id="ARBA00022692"/>
    </source>
</evidence>
<dbReference type="Proteomes" id="UP000037084">
    <property type="component" value="Unassembled WGS sequence"/>
</dbReference>
<dbReference type="PANTHER" id="PTHR32089:SF112">
    <property type="entry name" value="LYSOZYME-LIKE PROTEIN-RELATED"/>
    <property type="match status" value="1"/>
</dbReference>
<evidence type="ECO:0000256" key="2">
    <source>
        <dbReference type="ARBA" id="ARBA00022989"/>
    </source>
</evidence>
<feature type="transmembrane region" description="Helical" evidence="3">
    <location>
        <begin position="647"/>
        <end position="668"/>
    </location>
</feature>
<dbReference type="SUPFAM" id="SSF158472">
    <property type="entry name" value="HAMP domain-like"/>
    <property type="match status" value="1"/>
</dbReference>
<evidence type="ECO:0000259" key="4">
    <source>
        <dbReference type="PROSITE" id="PS50885"/>
    </source>
</evidence>
<feature type="transmembrane region" description="Helical" evidence="3">
    <location>
        <begin position="295"/>
        <end position="316"/>
    </location>
</feature>
<keyword evidence="2 3" id="KW-1133">Transmembrane helix</keyword>
<comment type="caution">
    <text evidence="5">The sequence shown here is derived from an EMBL/GenBank/DDBJ whole genome shotgun (WGS) entry which is preliminary data.</text>
</comment>
<evidence type="ECO:0000256" key="3">
    <source>
        <dbReference type="SAM" id="Phobius"/>
    </source>
</evidence>
<dbReference type="InterPro" id="IPR003660">
    <property type="entry name" value="HAMP_dom"/>
</dbReference>
<feature type="domain" description="HAMP" evidence="4">
    <location>
        <begin position="314"/>
        <end position="366"/>
    </location>
</feature>
<feature type="transmembrane region" description="Helical" evidence="3">
    <location>
        <begin position="12"/>
        <end position="30"/>
    </location>
</feature>
<accession>A0A0L8M2Y5</accession>
<dbReference type="PROSITE" id="PS50885">
    <property type="entry name" value="HAMP"/>
    <property type="match status" value="2"/>
</dbReference>
<dbReference type="Gene3D" id="6.10.340.10">
    <property type="match status" value="2"/>
</dbReference>